<organism evidence="2 3">
    <name type="scientific">Smittium culicis</name>
    <dbReference type="NCBI Taxonomy" id="133412"/>
    <lineage>
        <taxon>Eukaryota</taxon>
        <taxon>Fungi</taxon>
        <taxon>Fungi incertae sedis</taxon>
        <taxon>Zoopagomycota</taxon>
        <taxon>Kickxellomycotina</taxon>
        <taxon>Harpellomycetes</taxon>
        <taxon>Harpellales</taxon>
        <taxon>Legeriomycetaceae</taxon>
        <taxon>Smittium</taxon>
    </lineage>
</organism>
<evidence type="ECO:0000313" key="3">
    <source>
        <dbReference type="Proteomes" id="UP000187283"/>
    </source>
</evidence>
<evidence type="ECO:0000256" key="1">
    <source>
        <dbReference type="SAM" id="MobiDB-lite"/>
    </source>
</evidence>
<feature type="compositionally biased region" description="Polar residues" evidence="1">
    <location>
        <begin position="302"/>
        <end position="324"/>
    </location>
</feature>
<dbReference type="Proteomes" id="UP000187283">
    <property type="component" value="Unassembled WGS sequence"/>
</dbReference>
<evidence type="ECO:0000313" key="2">
    <source>
        <dbReference type="EMBL" id="OMJ12443.1"/>
    </source>
</evidence>
<feature type="region of interest" description="Disordered" evidence="1">
    <location>
        <begin position="279"/>
        <end position="324"/>
    </location>
</feature>
<gene>
    <name evidence="2" type="ORF">AYI70_g9119</name>
</gene>
<feature type="compositionally biased region" description="Polar residues" evidence="1">
    <location>
        <begin position="222"/>
        <end position="245"/>
    </location>
</feature>
<accession>A0A1R1XCW3</accession>
<feature type="compositionally biased region" description="Polar residues" evidence="1">
    <location>
        <begin position="107"/>
        <end position="120"/>
    </location>
</feature>
<proteinExistence type="predicted"/>
<feature type="compositionally biased region" description="Polar residues" evidence="1">
    <location>
        <begin position="86"/>
        <end position="100"/>
    </location>
</feature>
<comment type="caution">
    <text evidence="2">The sequence shown here is derived from an EMBL/GenBank/DDBJ whole genome shotgun (WGS) entry which is preliminary data.</text>
</comment>
<reference evidence="2 3" key="1">
    <citation type="submission" date="2017-01" db="EMBL/GenBank/DDBJ databases">
        <authorList>
            <person name="Mah S.A."/>
            <person name="Swanson W.J."/>
            <person name="Moy G.W."/>
            <person name="Vacquier V.D."/>
        </authorList>
    </citation>
    <scope>NUCLEOTIDE SEQUENCE [LARGE SCALE GENOMIC DNA]</scope>
    <source>
        <strain evidence="2 3">GSMNP</strain>
    </source>
</reference>
<feature type="region of interest" description="Disordered" evidence="1">
    <location>
        <begin position="84"/>
        <end position="126"/>
    </location>
</feature>
<sequence>MELDNRAKPYVDNNILESLQALTINSDPNNEDTNKIDSLKIHGIFKRKKIVQLYRDPLLEQKDPKPHSTTTNTHQLRLDKSFAKINPNNPRFNLDNTKPSTKPAKINPNNPRFNLDTTEPPTKPTKICHKSTEYSNNESTYVNPAHLKDYLDPSICPNPSRSPNFASREFTREDSNSDTISIDKNILKNIMALTEIEFSQNENLNNETIDLPSLSRDFNFGPKNQVQESRSSNSGNPKHSSNSNIDESKYYKAPNINNSNSKNHEYYFKAIPSPKNFDPEFAPFSNNKDPVDIKSSADPKPSITNQRESSRSVAQSPNSTANFSTSKSDNKVFYFYFYFLISRHRNYLPTPTILSLFYSRSYKPI</sequence>
<dbReference type="AlphaFoldDB" id="A0A1R1XCW3"/>
<name>A0A1R1XCW3_9FUNG</name>
<keyword evidence="3" id="KW-1185">Reference proteome</keyword>
<dbReference type="EMBL" id="LSSN01003957">
    <property type="protein sequence ID" value="OMJ12443.1"/>
    <property type="molecule type" value="Genomic_DNA"/>
</dbReference>
<feature type="region of interest" description="Disordered" evidence="1">
    <location>
        <begin position="212"/>
        <end position="257"/>
    </location>
</feature>
<protein>
    <submittedName>
        <fullName evidence="2">Uncharacterized protein</fullName>
    </submittedName>
</protein>